<feature type="transmembrane region" description="Helical" evidence="5">
    <location>
        <begin position="145"/>
        <end position="165"/>
    </location>
</feature>
<feature type="transmembrane region" description="Helical" evidence="5">
    <location>
        <begin position="95"/>
        <end position="112"/>
    </location>
</feature>
<keyword evidence="3 5" id="KW-1133">Transmembrane helix</keyword>
<feature type="transmembrane region" description="Helical" evidence="5">
    <location>
        <begin position="118"/>
        <end position="138"/>
    </location>
</feature>
<dbReference type="PANTHER" id="PTHR43066:SF11">
    <property type="entry name" value="PEPTIDASE S54 RHOMBOID DOMAIN-CONTAINING PROTEIN"/>
    <property type="match status" value="1"/>
</dbReference>
<proteinExistence type="predicted"/>
<gene>
    <name evidence="7" type="ORF">BO225_07690</name>
</gene>
<dbReference type="STRING" id="1862672.BO225_07690"/>
<dbReference type="AlphaFoldDB" id="A0A1U7NLR4"/>
<dbReference type="PANTHER" id="PTHR43066">
    <property type="entry name" value="RHOMBOID-RELATED PROTEIN"/>
    <property type="match status" value="1"/>
</dbReference>
<reference evidence="7 8" key="1">
    <citation type="submission" date="2016-11" db="EMBL/GenBank/DDBJ databases">
        <title>Description of two novel members of the family Erysipelotrichaceae: Ileibacterium lipovorans gen. nov., sp. nov. and Dubosiella newyorkensis, gen. nov., sp. nov.</title>
        <authorList>
            <person name="Cox L.M."/>
            <person name="Sohn J."/>
            <person name="Tyrrell K.L."/>
            <person name="Citron D.M."/>
            <person name="Lawson P.A."/>
            <person name="Patel N.B."/>
            <person name="Iizumi T."/>
            <person name="Perez-Perez G.I."/>
            <person name="Goldstein E.J."/>
            <person name="Blaser M.J."/>
        </authorList>
    </citation>
    <scope>NUCLEOTIDE SEQUENCE [LARGE SCALE GENOMIC DNA]</scope>
    <source>
        <strain evidence="7 8">NYU-BL-A4</strain>
    </source>
</reference>
<dbReference type="InterPro" id="IPR022764">
    <property type="entry name" value="Peptidase_S54_rhomboid_dom"/>
</dbReference>
<comment type="subcellular location">
    <subcellularLocation>
        <location evidence="1">Membrane</location>
        <topology evidence="1">Multi-pass membrane protein</topology>
    </subcellularLocation>
</comment>
<evidence type="ECO:0000259" key="6">
    <source>
        <dbReference type="Pfam" id="PF01694"/>
    </source>
</evidence>
<evidence type="ECO:0000313" key="7">
    <source>
        <dbReference type="EMBL" id="OLU45807.1"/>
    </source>
</evidence>
<name>A0A1U7NLR4_9FIRM</name>
<evidence type="ECO:0000256" key="3">
    <source>
        <dbReference type="ARBA" id="ARBA00022989"/>
    </source>
</evidence>
<dbReference type="EMBL" id="MPKA01000079">
    <property type="protein sequence ID" value="OLU45807.1"/>
    <property type="molecule type" value="Genomic_DNA"/>
</dbReference>
<accession>A0A1U7NLR4</accession>
<dbReference type="Gene3D" id="1.20.1540.10">
    <property type="entry name" value="Rhomboid-like"/>
    <property type="match status" value="1"/>
</dbReference>
<dbReference type="GO" id="GO:0016020">
    <property type="term" value="C:membrane"/>
    <property type="evidence" value="ECO:0007669"/>
    <property type="project" value="UniProtKB-SubCell"/>
</dbReference>
<organism evidence="7 8">
    <name type="scientific">Dubosiella newyorkensis</name>
    <dbReference type="NCBI Taxonomy" id="1862672"/>
    <lineage>
        <taxon>Bacteria</taxon>
        <taxon>Bacillati</taxon>
        <taxon>Bacillota</taxon>
        <taxon>Erysipelotrichia</taxon>
        <taxon>Erysipelotrichales</taxon>
        <taxon>Erysipelotrichaceae</taxon>
        <taxon>Dubosiella</taxon>
    </lineage>
</organism>
<evidence type="ECO:0000256" key="2">
    <source>
        <dbReference type="ARBA" id="ARBA00022692"/>
    </source>
</evidence>
<dbReference type="SUPFAM" id="SSF144091">
    <property type="entry name" value="Rhomboid-like"/>
    <property type="match status" value="1"/>
</dbReference>
<dbReference type="Pfam" id="PF01694">
    <property type="entry name" value="Rhomboid"/>
    <property type="match status" value="1"/>
</dbReference>
<evidence type="ECO:0000256" key="1">
    <source>
        <dbReference type="ARBA" id="ARBA00004141"/>
    </source>
</evidence>
<evidence type="ECO:0000313" key="8">
    <source>
        <dbReference type="Proteomes" id="UP000186705"/>
    </source>
</evidence>
<evidence type="ECO:0000256" key="4">
    <source>
        <dbReference type="ARBA" id="ARBA00023136"/>
    </source>
</evidence>
<evidence type="ECO:0000256" key="5">
    <source>
        <dbReference type="SAM" id="Phobius"/>
    </source>
</evidence>
<feature type="transmembrane region" description="Helical" evidence="5">
    <location>
        <begin position="171"/>
        <end position="188"/>
    </location>
</feature>
<comment type="caution">
    <text evidence="7">The sequence shown here is derived from an EMBL/GenBank/DDBJ whole genome shotgun (WGS) entry which is preliminary data.</text>
</comment>
<keyword evidence="2 5" id="KW-0812">Transmembrane</keyword>
<feature type="domain" description="Peptidase S54 rhomboid" evidence="6">
    <location>
        <begin position="56"/>
        <end position="188"/>
    </location>
</feature>
<dbReference type="InterPro" id="IPR035952">
    <property type="entry name" value="Rhomboid-like_sf"/>
</dbReference>
<dbReference type="Proteomes" id="UP000186705">
    <property type="component" value="Unassembled WGS sequence"/>
</dbReference>
<keyword evidence="4 5" id="KW-0472">Membrane</keyword>
<protein>
    <recommendedName>
        <fullName evidence="6">Peptidase S54 rhomboid domain-containing protein</fullName>
    </recommendedName>
</protein>
<sequence length="194" mass="21172">MEAGDRMKFRLKYNAPVILTFALLCSAVFLLSLVYGHAFLSDWFVTHRGPLSSVHTWLSMFTYVLGHASLEHFMSNMMLLLLVGPVVEEKYGAKNTLIIIVFTAVLTAWANMAVTNNGLIGCSGVVFAFIILCSMTSFKRGEVPLTMILVVALYLGQEIVAGVISSDNISQMAHVIGGIAGAAFGFFLENGKRR</sequence>
<dbReference type="GO" id="GO:0004252">
    <property type="term" value="F:serine-type endopeptidase activity"/>
    <property type="evidence" value="ECO:0007669"/>
    <property type="project" value="InterPro"/>
</dbReference>
<feature type="transmembrane region" description="Helical" evidence="5">
    <location>
        <begin position="60"/>
        <end position="83"/>
    </location>
</feature>
<keyword evidence="8" id="KW-1185">Reference proteome</keyword>